<keyword evidence="17" id="KW-1185">Reference proteome</keyword>
<dbReference type="InterPro" id="IPR005467">
    <property type="entry name" value="His_kinase_dom"/>
</dbReference>
<dbReference type="AlphaFoldDB" id="A0A1H9YFB5"/>
<reference evidence="17" key="1">
    <citation type="submission" date="2016-10" db="EMBL/GenBank/DDBJ databases">
        <authorList>
            <person name="Varghese N."/>
            <person name="Submissions S."/>
        </authorList>
    </citation>
    <scope>NUCLEOTIDE SEQUENCE [LARGE SCALE GENOMIC DNA]</scope>
    <source>
        <strain evidence="17">CGMCC 1.3566</strain>
    </source>
</reference>
<dbReference type="PRINTS" id="PR00344">
    <property type="entry name" value="BCTRLSENSOR"/>
</dbReference>
<evidence type="ECO:0000313" key="17">
    <source>
        <dbReference type="Proteomes" id="UP000199095"/>
    </source>
</evidence>
<evidence type="ECO:0000256" key="13">
    <source>
        <dbReference type="ARBA" id="ARBA00023136"/>
    </source>
</evidence>
<dbReference type="SUPFAM" id="SSF55874">
    <property type="entry name" value="ATPase domain of HSP90 chaperone/DNA topoisomerase II/histidine kinase"/>
    <property type="match status" value="1"/>
</dbReference>
<dbReference type="InterPro" id="IPR033463">
    <property type="entry name" value="sCache_3"/>
</dbReference>
<keyword evidence="11 14" id="KW-1133">Transmembrane helix</keyword>
<evidence type="ECO:0000256" key="3">
    <source>
        <dbReference type="ARBA" id="ARBA00012438"/>
    </source>
</evidence>
<evidence type="ECO:0000256" key="14">
    <source>
        <dbReference type="SAM" id="Phobius"/>
    </source>
</evidence>
<dbReference type="SUPFAM" id="SSF55890">
    <property type="entry name" value="Sporulation response regulatory protein Spo0B"/>
    <property type="match status" value="1"/>
</dbReference>
<dbReference type="SUPFAM" id="SSF103190">
    <property type="entry name" value="Sensory domain-like"/>
    <property type="match status" value="1"/>
</dbReference>
<dbReference type="SMART" id="SM00387">
    <property type="entry name" value="HATPase_c"/>
    <property type="match status" value="1"/>
</dbReference>
<keyword evidence="10" id="KW-0067">ATP-binding</keyword>
<feature type="transmembrane region" description="Helical" evidence="14">
    <location>
        <begin position="174"/>
        <end position="193"/>
    </location>
</feature>
<protein>
    <recommendedName>
        <fullName evidence="3">histidine kinase</fullName>
        <ecNumber evidence="3">2.7.13.3</ecNumber>
    </recommendedName>
</protein>
<dbReference type="Pfam" id="PF14689">
    <property type="entry name" value="SPOB_a"/>
    <property type="match status" value="1"/>
</dbReference>
<dbReference type="EC" id="2.7.13.3" evidence="3"/>
<keyword evidence="8" id="KW-0547">Nucleotide-binding</keyword>
<keyword evidence="12" id="KW-0902">Two-component regulatory system</keyword>
<evidence type="ECO:0000256" key="12">
    <source>
        <dbReference type="ARBA" id="ARBA00023012"/>
    </source>
</evidence>
<dbReference type="PROSITE" id="PS50109">
    <property type="entry name" value="HIS_KIN"/>
    <property type="match status" value="1"/>
</dbReference>
<evidence type="ECO:0000313" key="16">
    <source>
        <dbReference type="EMBL" id="SES67641.1"/>
    </source>
</evidence>
<dbReference type="InterPro" id="IPR003594">
    <property type="entry name" value="HATPase_dom"/>
</dbReference>
<evidence type="ECO:0000259" key="15">
    <source>
        <dbReference type="PROSITE" id="PS50109"/>
    </source>
</evidence>
<comment type="subcellular location">
    <subcellularLocation>
        <location evidence="2">Cell membrane</location>
        <topology evidence="2">Multi-pass membrane protein</topology>
    </subcellularLocation>
</comment>
<dbReference type="InterPro" id="IPR004358">
    <property type="entry name" value="Sig_transdc_His_kin-like_C"/>
</dbReference>
<dbReference type="GO" id="GO:0005886">
    <property type="term" value="C:plasma membrane"/>
    <property type="evidence" value="ECO:0007669"/>
    <property type="project" value="UniProtKB-SubCell"/>
</dbReference>
<evidence type="ECO:0000256" key="5">
    <source>
        <dbReference type="ARBA" id="ARBA00022553"/>
    </source>
</evidence>
<evidence type="ECO:0000256" key="2">
    <source>
        <dbReference type="ARBA" id="ARBA00004651"/>
    </source>
</evidence>
<organism evidence="16 17">
    <name type="scientific">Salinibacillus kushneri</name>
    <dbReference type="NCBI Taxonomy" id="237682"/>
    <lineage>
        <taxon>Bacteria</taxon>
        <taxon>Bacillati</taxon>
        <taxon>Bacillota</taxon>
        <taxon>Bacilli</taxon>
        <taxon>Bacillales</taxon>
        <taxon>Bacillaceae</taxon>
        <taxon>Salinibacillus</taxon>
    </lineage>
</organism>
<dbReference type="Gene3D" id="3.30.450.20">
    <property type="entry name" value="PAS domain"/>
    <property type="match status" value="2"/>
</dbReference>
<dbReference type="Pfam" id="PF17203">
    <property type="entry name" value="sCache_3_2"/>
    <property type="match status" value="1"/>
</dbReference>
<sequence length="544" mass="61978">MSLKRMPIRWKITILSFGVVLFSVLIGGMILIGEAIQAKEEELGERGLTIGRTVGNLPEVQENLTTSEGWKSINPIVERIRTINNASYIVVLNMNRIRFSHPNDTQLGTISSGKDEGPAFAEHSYVSKAEGEVGKAIRSFVPIMNKQHEQIGVVITGNMMPSVWELLLRLKNEILTIIIIISAFGMVGSWLLARHIKEQTYHLEPYEIVQLLVERTAAFQAMNEGIIAIDQFREIIIFNAKAKEILDVHDNPEGRNVEKVIDEKPFVRFIKENGERYREEIRFRDKLMMCSRVPIRINNQVAGAVVVFQDRTDLTKMAEELTGVRSFVDALRVQRHEYLNQLHTIAGLIQLGQTERALNEVLNITDKQQELTQFLGSRIKDYSIAGLLIGKVGRGKELNISVTISKESQLNEYPPLVDQHDFVLILGNLIENAFTALQKLNQPEKWIHILIYQDHRYCQIHVEDNGIGIPKRDEKRIFEKGFTTKEEEEAGYGLYLVKNAVEKGLGDIQLISNRGEGTSFVIRFPMEVKKEAVYDERTGESFYY</sequence>
<feature type="domain" description="Histidine kinase" evidence="15">
    <location>
        <begin position="312"/>
        <end position="528"/>
    </location>
</feature>
<dbReference type="PANTHER" id="PTHR43547">
    <property type="entry name" value="TWO-COMPONENT HISTIDINE KINASE"/>
    <property type="match status" value="1"/>
</dbReference>
<dbReference type="Pfam" id="PF02518">
    <property type="entry name" value="HATPase_c"/>
    <property type="match status" value="1"/>
</dbReference>
<keyword evidence="13 14" id="KW-0472">Membrane</keyword>
<evidence type="ECO:0000256" key="4">
    <source>
        <dbReference type="ARBA" id="ARBA00022475"/>
    </source>
</evidence>
<name>A0A1H9YFB5_9BACI</name>
<dbReference type="Gene3D" id="1.10.287.130">
    <property type="match status" value="1"/>
</dbReference>
<dbReference type="GO" id="GO:0000155">
    <property type="term" value="F:phosphorelay sensor kinase activity"/>
    <property type="evidence" value="ECO:0007669"/>
    <property type="project" value="InterPro"/>
</dbReference>
<dbReference type="Gene3D" id="3.30.565.10">
    <property type="entry name" value="Histidine kinase-like ATPase, C-terminal domain"/>
    <property type="match status" value="1"/>
</dbReference>
<dbReference type="InterPro" id="IPR029151">
    <property type="entry name" value="Sensor-like_sf"/>
</dbReference>
<dbReference type="InterPro" id="IPR039506">
    <property type="entry name" value="SPOB_a"/>
</dbReference>
<dbReference type="PANTHER" id="PTHR43547:SF10">
    <property type="entry name" value="SENSOR HISTIDINE KINASE DCUS"/>
    <property type="match status" value="1"/>
</dbReference>
<evidence type="ECO:0000256" key="8">
    <source>
        <dbReference type="ARBA" id="ARBA00022741"/>
    </source>
</evidence>
<dbReference type="GO" id="GO:0005524">
    <property type="term" value="F:ATP binding"/>
    <property type="evidence" value="ECO:0007669"/>
    <property type="project" value="UniProtKB-KW"/>
</dbReference>
<keyword evidence="9 16" id="KW-0418">Kinase</keyword>
<dbReference type="RefSeq" id="WP_093130961.1">
    <property type="nucleotide sequence ID" value="NZ_FOHJ01000001.1"/>
</dbReference>
<evidence type="ECO:0000256" key="11">
    <source>
        <dbReference type="ARBA" id="ARBA00022989"/>
    </source>
</evidence>
<evidence type="ECO:0000256" key="7">
    <source>
        <dbReference type="ARBA" id="ARBA00022692"/>
    </source>
</evidence>
<dbReference type="InterPro" id="IPR016120">
    <property type="entry name" value="Sig_transdc_His_kin_SpoOB"/>
</dbReference>
<keyword evidence="4" id="KW-1003">Cell membrane</keyword>
<gene>
    <name evidence="16" type="ORF">SAMN05421676_101146</name>
</gene>
<dbReference type="InterPro" id="IPR036890">
    <property type="entry name" value="HATPase_C_sf"/>
</dbReference>
<dbReference type="EMBL" id="FOHJ01000001">
    <property type="protein sequence ID" value="SES67641.1"/>
    <property type="molecule type" value="Genomic_DNA"/>
</dbReference>
<dbReference type="Proteomes" id="UP000199095">
    <property type="component" value="Unassembled WGS sequence"/>
</dbReference>
<keyword evidence="7 14" id="KW-0812">Transmembrane</keyword>
<accession>A0A1H9YFB5</accession>
<evidence type="ECO:0000256" key="6">
    <source>
        <dbReference type="ARBA" id="ARBA00022679"/>
    </source>
</evidence>
<proteinExistence type="predicted"/>
<evidence type="ECO:0000256" key="10">
    <source>
        <dbReference type="ARBA" id="ARBA00022840"/>
    </source>
</evidence>
<keyword evidence="6" id="KW-0808">Transferase</keyword>
<dbReference type="OrthoDB" id="9792686at2"/>
<keyword evidence="5" id="KW-0597">Phosphoprotein</keyword>
<evidence type="ECO:0000256" key="9">
    <source>
        <dbReference type="ARBA" id="ARBA00022777"/>
    </source>
</evidence>
<comment type="catalytic activity">
    <reaction evidence="1">
        <text>ATP + protein L-histidine = ADP + protein N-phospho-L-histidine.</text>
        <dbReference type="EC" id="2.7.13.3"/>
    </reaction>
</comment>
<evidence type="ECO:0000256" key="1">
    <source>
        <dbReference type="ARBA" id="ARBA00000085"/>
    </source>
</evidence>
<dbReference type="STRING" id="237682.SAMN05421676_101146"/>
<feature type="transmembrane region" description="Helical" evidence="14">
    <location>
        <begin position="12"/>
        <end position="32"/>
    </location>
</feature>